<dbReference type="EnsemblMetazoa" id="ACHR014080-RA">
    <property type="protein sequence ID" value="ACHR014080-PA"/>
    <property type="gene ID" value="ACHR014080"/>
</dbReference>
<sequence>MDALVHLEPRHAYRLTETIDAFIVHCLYPLRFQIPTGETDDKRFVVGVVIVHKA</sequence>
<proteinExistence type="predicted"/>
<dbReference type="VEuPathDB" id="VectorBase:ACHR014080"/>
<accession>A0A182KHX5</accession>
<evidence type="ECO:0000313" key="1">
    <source>
        <dbReference type="EnsemblMetazoa" id="ACHR014080-PA"/>
    </source>
</evidence>
<keyword evidence="2" id="KW-1185">Reference proteome</keyword>
<organism evidence="1 2">
    <name type="scientific">Anopheles christyi</name>
    <dbReference type="NCBI Taxonomy" id="43041"/>
    <lineage>
        <taxon>Eukaryota</taxon>
        <taxon>Metazoa</taxon>
        <taxon>Ecdysozoa</taxon>
        <taxon>Arthropoda</taxon>
        <taxon>Hexapoda</taxon>
        <taxon>Insecta</taxon>
        <taxon>Pterygota</taxon>
        <taxon>Neoptera</taxon>
        <taxon>Endopterygota</taxon>
        <taxon>Diptera</taxon>
        <taxon>Nematocera</taxon>
        <taxon>Culicoidea</taxon>
        <taxon>Culicidae</taxon>
        <taxon>Anophelinae</taxon>
        <taxon>Anopheles</taxon>
    </lineage>
</organism>
<evidence type="ECO:0000313" key="2">
    <source>
        <dbReference type="Proteomes" id="UP000075881"/>
    </source>
</evidence>
<reference evidence="2" key="1">
    <citation type="submission" date="2013-03" db="EMBL/GenBank/DDBJ databases">
        <title>The Genome Sequence of Anopheles christyi ACHKN1017.</title>
        <authorList>
            <consortium name="The Broad Institute Genomics Platform"/>
            <person name="Neafsey D.E."/>
            <person name="Besansky N."/>
            <person name="Walker B."/>
            <person name="Young S.K."/>
            <person name="Zeng Q."/>
            <person name="Gargeya S."/>
            <person name="Fitzgerald M."/>
            <person name="Haas B."/>
            <person name="Abouelleil A."/>
            <person name="Allen A.W."/>
            <person name="Alvarado L."/>
            <person name="Arachchi H.M."/>
            <person name="Berlin A.M."/>
            <person name="Chapman S.B."/>
            <person name="Gainer-Dewar J."/>
            <person name="Goldberg J."/>
            <person name="Griggs A."/>
            <person name="Gujja S."/>
            <person name="Hansen M."/>
            <person name="Howarth C."/>
            <person name="Imamovic A."/>
            <person name="Ireland A."/>
            <person name="Larimer J."/>
            <person name="McCowan C."/>
            <person name="Murphy C."/>
            <person name="Pearson M."/>
            <person name="Poon T.W."/>
            <person name="Priest M."/>
            <person name="Roberts A."/>
            <person name="Saif S."/>
            <person name="Shea T."/>
            <person name="Sisk P."/>
            <person name="Sykes S."/>
            <person name="Wortman J."/>
            <person name="Nusbaum C."/>
            <person name="Birren B."/>
        </authorList>
    </citation>
    <scope>NUCLEOTIDE SEQUENCE [LARGE SCALE GENOMIC DNA]</scope>
    <source>
        <strain evidence="2">ACHKN1017</strain>
    </source>
</reference>
<dbReference type="AlphaFoldDB" id="A0A182KHX5"/>
<name>A0A182KHX5_9DIPT</name>
<protein>
    <submittedName>
        <fullName evidence="1">Uncharacterized protein</fullName>
    </submittedName>
</protein>
<reference evidence="1" key="2">
    <citation type="submission" date="2020-05" db="UniProtKB">
        <authorList>
            <consortium name="EnsemblMetazoa"/>
        </authorList>
    </citation>
    <scope>IDENTIFICATION</scope>
    <source>
        <strain evidence="1">ACHKN1017</strain>
    </source>
</reference>
<dbReference type="Proteomes" id="UP000075881">
    <property type="component" value="Unassembled WGS sequence"/>
</dbReference>